<feature type="region of interest" description="Disordered" evidence="1">
    <location>
        <begin position="87"/>
        <end position="106"/>
    </location>
</feature>
<evidence type="ECO:0000313" key="3">
    <source>
        <dbReference type="WBParaSite" id="nRc.2.0.1.t17313-RA"/>
    </source>
</evidence>
<dbReference type="WBParaSite" id="nRc.2.0.1.t17313-RA">
    <property type="protein sequence ID" value="nRc.2.0.1.t17313-RA"/>
    <property type="gene ID" value="nRc.2.0.1.g17313"/>
</dbReference>
<dbReference type="AlphaFoldDB" id="A0A915ITE5"/>
<reference evidence="3" key="1">
    <citation type="submission" date="2022-11" db="UniProtKB">
        <authorList>
            <consortium name="WormBaseParasite"/>
        </authorList>
    </citation>
    <scope>IDENTIFICATION</scope>
</reference>
<keyword evidence="2" id="KW-1185">Reference proteome</keyword>
<organism evidence="2 3">
    <name type="scientific">Romanomermis culicivorax</name>
    <name type="common">Nematode worm</name>
    <dbReference type="NCBI Taxonomy" id="13658"/>
    <lineage>
        <taxon>Eukaryota</taxon>
        <taxon>Metazoa</taxon>
        <taxon>Ecdysozoa</taxon>
        <taxon>Nematoda</taxon>
        <taxon>Enoplea</taxon>
        <taxon>Dorylaimia</taxon>
        <taxon>Mermithida</taxon>
        <taxon>Mermithoidea</taxon>
        <taxon>Mermithidae</taxon>
        <taxon>Romanomermis</taxon>
    </lineage>
</organism>
<dbReference type="Proteomes" id="UP000887565">
    <property type="component" value="Unplaced"/>
</dbReference>
<sequence>MSTLSYLKDKEVYGMFVLMYLNPNSTKSLRLSAACVHVMAIIFASLTSRYSVRSRPDLNNSNARNSSNSLKIRVKWRQHPMDISKSLSKLKRAPDQKKIESFNRLH</sequence>
<evidence type="ECO:0000256" key="1">
    <source>
        <dbReference type="SAM" id="MobiDB-lite"/>
    </source>
</evidence>
<protein>
    <submittedName>
        <fullName evidence="3">Uncharacterized protein</fullName>
    </submittedName>
</protein>
<proteinExistence type="predicted"/>
<accession>A0A915ITE5</accession>
<feature type="compositionally biased region" description="Basic and acidic residues" evidence="1">
    <location>
        <begin position="92"/>
        <end position="106"/>
    </location>
</feature>
<evidence type="ECO:0000313" key="2">
    <source>
        <dbReference type="Proteomes" id="UP000887565"/>
    </source>
</evidence>
<name>A0A915ITE5_ROMCU</name>